<dbReference type="Proteomes" id="UP001595444">
    <property type="component" value="Unassembled WGS sequence"/>
</dbReference>
<proteinExistence type="predicted"/>
<gene>
    <name evidence="1" type="ORF">ACFOKA_14170</name>
</gene>
<evidence type="ECO:0000313" key="1">
    <source>
        <dbReference type="EMBL" id="MFC3053057.1"/>
    </source>
</evidence>
<evidence type="ECO:0000313" key="2">
    <source>
        <dbReference type="Proteomes" id="UP001595444"/>
    </source>
</evidence>
<dbReference type="EMBL" id="JBHRSL010000010">
    <property type="protein sequence ID" value="MFC3053057.1"/>
    <property type="molecule type" value="Genomic_DNA"/>
</dbReference>
<protein>
    <recommendedName>
        <fullName evidence="3">Sulfotransferase family protein</fullName>
    </recommendedName>
</protein>
<dbReference type="InterPro" id="IPR027417">
    <property type="entry name" value="P-loop_NTPase"/>
</dbReference>
<comment type="caution">
    <text evidence="1">The sequence shown here is derived from an EMBL/GenBank/DDBJ whole genome shotgun (WGS) entry which is preliminary data.</text>
</comment>
<dbReference type="SUPFAM" id="SSF52540">
    <property type="entry name" value="P-loop containing nucleoside triphosphate hydrolases"/>
    <property type="match status" value="1"/>
</dbReference>
<keyword evidence="2" id="KW-1185">Reference proteome</keyword>
<reference evidence="2" key="1">
    <citation type="journal article" date="2019" name="Int. J. Syst. Evol. Microbiol.">
        <title>The Global Catalogue of Microorganisms (GCM) 10K type strain sequencing project: providing services to taxonomists for standard genome sequencing and annotation.</title>
        <authorList>
            <consortium name="The Broad Institute Genomics Platform"/>
            <consortium name="The Broad Institute Genome Sequencing Center for Infectious Disease"/>
            <person name="Wu L."/>
            <person name="Ma J."/>
        </authorList>
    </citation>
    <scope>NUCLEOTIDE SEQUENCE [LARGE SCALE GENOMIC DNA]</scope>
    <source>
        <strain evidence="2">KCTC 62164</strain>
    </source>
</reference>
<name>A0ABV7D7A5_9PROT</name>
<organism evidence="1 2">
    <name type="scientific">Kordiimonas pumila</name>
    <dbReference type="NCBI Taxonomy" id="2161677"/>
    <lineage>
        <taxon>Bacteria</taxon>
        <taxon>Pseudomonadati</taxon>
        <taxon>Pseudomonadota</taxon>
        <taxon>Alphaproteobacteria</taxon>
        <taxon>Kordiimonadales</taxon>
        <taxon>Kordiimonadaceae</taxon>
        <taxon>Kordiimonas</taxon>
    </lineage>
</organism>
<evidence type="ECO:0008006" key="3">
    <source>
        <dbReference type="Google" id="ProtNLM"/>
    </source>
</evidence>
<dbReference type="RefSeq" id="WP_194213214.1">
    <property type="nucleotide sequence ID" value="NZ_CP061205.1"/>
</dbReference>
<sequence>MEKQDKPCLYLHIGHPKAGSTTIQTFLFKNWHALRQLGYQIPSPSFAVSSSTVLPGNVLWQLEAMREKKNISPLFHWVETSLGQNPNAKLILSSENLAHPDWPGLFQKLAKLVDIKLIYYLRRQDELFVAAWRQWGLKQGKTLSKLVANRIKNNRPNYQETIDLWRKAGILSACHIRFINKAFLVNGDLQDDIASAIGFDSSLCEKVSNQNTAVDARLLSFLSEHSDLFTSEHEDTIIQLLWAPPEYSMQLDPDQFNAVQQTFEAGNQTLLRHYHPALAGTPVIDHQSTKNFLHEHMISEKEKREYVIQRLKAAENIAHPLLLKLKKILTQAAP</sequence>
<accession>A0ABV7D7A5</accession>